<evidence type="ECO:0000256" key="1">
    <source>
        <dbReference type="SAM" id="MobiDB-lite"/>
    </source>
</evidence>
<protein>
    <submittedName>
        <fullName evidence="2">Expressed protein</fullName>
    </submittedName>
</protein>
<sequence>MAQRLPVKDAEPTLPVSSGAGPGLHRRSDLQRSGGSGGGEPRRRRPGSAPTSPTLRADKPAGSRARALLTSRWQLLMLVLAGLL</sequence>
<evidence type="ECO:0000313" key="2">
    <source>
        <dbReference type="EMBL" id="EFN52593.1"/>
    </source>
</evidence>
<evidence type="ECO:0000313" key="3">
    <source>
        <dbReference type="Proteomes" id="UP000008141"/>
    </source>
</evidence>
<gene>
    <name evidence="2" type="ORF">CHLNCDRAFT_58801</name>
</gene>
<feature type="compositionally biased region" description="Basic and acidic residues" evidence="1">
    <location>
        <begin position="1"/>
        <end position="11"/>
    </location>
</feature>
<feature type="non-terminal residue" evidence="2">
    <location>
        <position position="84"/>
    </location>
</feature>
<feature type="region of interest" description="Disordered" evidence="1">
    <location>
        <begin position="1"/>
        <end position="64"/>
    </location>
</feature>
<dbReference type="RefSeq" id="XP_005844695.1">
    <property type="nucleotide sequence ID" value="XM_005844633.1"/>
</dbReference>
<accession>E1ZNE6</accession>
<dbReference type="GeneID" id="17352151"/>
<reference evidence="2 3" key="1">
    <citation type="journal article" date="2010" name="Plant Cell">
        <title>The Chlorella variabilis NC64A genome reveals adaptation to photosymbiosis, coevolution with viruses, and cryptic sex.</title>
        <authorList>
            <person name="Blanc G."/>
            <person name="Duncan G."/>
            <person name="Agarkova I."/>
            <person name="Borodovsky M."/>
            <person name="Gurnon J."/>
            <person name="Kuo A."/>
            <person name="Lindquist E."/>
            <person name="Lucas S."/>
            <person name="Pangilinan J."/>
            <person name="Polle J."/>
            <person name="Salamov A."/>
            <person name="Terry A."/>
            <person name="Yamada T."/>
            <person name="Dunigan D.D."/>
            <person name="Grigoriev I.V."/>
            <person name="Claverie J.M."/>
            <person name="Van Etten J.L."/>
        </authorList>
    </citation>
    <scope>NUCLEOTIDE SEQUENCE [LARGE SCALE GENOMIC DNA]</scope>
    <source>
        <strain evidence="2 3">NC64A</strain>
    </source>
</reference>
<organism evidence="3">
    <name type="scientific">Chlorella variabilis</name>
    <name type="common">Green alga</name>
    <dbReference type="NCBI Taxonomy" id="554065"/>
    <lineage>
        <taxon>Eukaryota</taxon>
        <taxon>Viridiplantae</taxon>
        <taxon>Chlorophyta</taxon>
        <taxon>core chlorophytes</taxon>
        <taxon>Trebouxiophyceae</taxon>
        <taxon>Chlorellales</taxon>
        <taxon>Chlorellaceae</taxon>
        <taxon>Chlorella clade</taxon>
        <taxon>Chlorella</taxon>
    </lineage>
</organism>
<dbReference type="InParanoid" id="E1ZNE6"/>
<dbReference type="EMBL" id="GL433855">
    <property type="protein sequence ID" value="EFN52593.1"/>
    <property type="molecule type" value="Genomic_DNA"/>
</dbReference>
<dbReference type="Proteomes" id="UP000008141">
    <property type="component" value="Unassembled WGS sequence"/>
</dbReference>
<dbReference type="AlphaFoldDB" id="E1ZNE6"/>
<keyword evidence="3" id="KW-1185">Reference proteome</keyword>
<name>E1ZNE6_CHLVA</name>
<proteinExistence type="predicted"/>
<dbReference type="KEGG" id="cvr:CHLNCDRAFT_58801"/>